<sequence length="294" mass="31154">MATSAPLPSHLTPGPAGCVARLCATAQQCAREREELACVEDLLSTLLGGTDDLITASVTPADAVTEVDLMLTSPAAHGATTVREDWGGCDAVVAWCASPDANAVLHSSGLSTSFAALERQVSDAAVRVVGPRLRRTTRQVTRLCAFVNKRARRTDCAQALPRESAQWTSEAMRVIHELAHAPLENHSGVPRCPGEAQSGGDAEYLPAYGGIWPDVYASLSGVLRAAAPCITPAQQEKSEEAAETRVEQQRRRLLVLLGDMTSWLVDGVASTHPCDGGSRAAVPDVQRRHTAPHP</sequence>
<proteinExistence type="predicted"/>
<dbReference type="AlphaFoldDB" id="A0AAW0EMF8"/>
<reference evidence="2 3" key="1">
    <citation type="journal article" date="2021" name="MBio">
        <title>A New Model Trypanosomatid, Novymonas esmeraldas: Genomic Perception of Its 'Candidatus Pandoraea novymonadis' Endosymbiont.</title>
        <authorList>
            <person name="Zakharova A."/>
            <person name="Saura A."/>
            <person name="Butenko A."/>
            <person name="Podesvova L."/>
            <person name="Warmusova S."/>
            <person name="Kostygov A.Y."/>
            <person name="Nenarokova A."/>
            <person name="Lukes J."/>
            <person name="Opperdoes F.R."/>
            <person name="Yurchenko V."/>
        </authorList>
    </citation>
    <scope>NUCLEOTIDE SEQUENCE [LARGE SCALE GENOMIC DNA]</scope>
    <source>
        <strain evidence="2 3">E262AT.01</strain>
    </source>
</reference>
<feature type="region of interest" description="Disordered" evidence="1">
    <location>
        <begin position="274"/>
        <end position="294"/>
    </location>
</feature>
<keyword evidence="3" id="KW-1185">Reference proteome</keyword>
<evidence type="ECO:0000256" key="1">
    <source>
        <dbReference type="SAM" id="MobiDB-lite"/>
    </source>
</evidence>
<evidence type="ECO:0000313" key="3">
    <source>
        <dbReference type="Proteomes" id="UP001430356"/>
    </source>
</evidence>
<organism evidence="2 3">
    <name type="scientific">Novymonas esmeraldas</name>
    <dbReference type="NCBI Taxonomy" id="1808958"/>
    <lineage>
        <taxon>Eukaryota</taxon>
        <taxon>Discoba</taxon>
        <taxon>Euglenozoa</taxon>
        <taxon>Kinetoplastea</taxon>
        <taxon>Metakinetoplastina</taxon>
        <taxon>Trypanosomatida</taxon>
        <taxon>Trypanosomatidae</taxon>
        <taxon>Novymonas</taxon>
    </lineage>
</organism>
<dbReference type="EMBL" id="JAECZO010000030">
    <property type="protein sequence ID" value="KAK7194043.1"/>
    <property type="molecule type" value="Genomic_DNA"/>
</dbReference>
<comment type="caution">
    <text evidence="2">The sequence shown here is derived from an EMBL/GenBank/DDBJ whole genome shotgun (WGS) entry which is preliminary data.</text>
</comment>
<evidence type="ECO:0000313" key="2">
    <source>
        <dbReference type="EMBL" id="KAK7194043.1"/>
    </source>
</evidence>
<gene>
    <name evidence="2" type="ORF">NESM_000316700</name>
</gene>
<dbReference type="Proteomes" id="UP001430356">
    <property type="component" value="Unassembled WGS sequence"/>
</dbReference>
<accession>A0AAW0EMF8</accession>
<name>A0AAW0EMF8_9TRYP</name>
<protein>
    <submittedName>
        <fullName evidence="2">Uncharacterized protein</fullName>
    </submittedName>
</protein>